<reference evidence="2 3" key="1">
    <citation type="submission" date="2017-03" db="EMBL/GenBank/DDBJ databases">
        <title>An alternative strategy for trypanosome survival in the mammalian bloodstream revealed through genome and transcriptome analysis of the ubiquitous bovine parasite Trypanosoma (Megatrypanum) theileri.</title>
        <authorList>
            <person name="Kelly S."/>
            <person name="Ivens A."/>
            <person name="Mott A."/>
            <person name="O'Neill E."/>
            <person name="Emms D."/>
            <person name="Macleod O."/>
            <person name="Voorheis P."/>
            <person name="Matthews J."/>
            <person name="Matthews K."/>
            <person name="Carrington M."/>
        </authorList>
    </citation>
    <scope>NUCLEOTIDE SEQUENCE [LARGE SCALE GENOMIC DNA]</scope>
    <source>
        <strain evidence="2">Edinburgh</strain>
    </source>
</reference>
<dbReference type="GeneID" id="39984836"/>
<evidence type="ECO:0000313" key="3">
    <source>
        <dbReference type="Proteomes" id="UP000192257"/>
    </source>
</evidence>
<feature type="domain" description="AAA+ ATPase" evidence="1">
    <location>
        <begin position="34"/>
        <end position="221"/>
    </location>
</feature>
<dbReference type="Pfam" id="PF00004">
    <property type="entry name" value="AAA"/>
    <property type="match status" value="1"/>
</dbReference>
<comment type="caution">
    <text evidence="2">The sequence shown here is derived from an EMBL/GenBank/DDBJ whole genome shotgun (WGS) entry which is preliminary data.</text>
</comment>
<gene>
    <name evidence="2" type="ORF">TM35_000113470</name>
</gene>
<dbReference type="SMART" id="SM00382">
    <property type="entry name" value="AAA"/>
    <property type="match status" value="2"/>
</dbReference>
<dbReference type="GO" id="GO:0005524">
    <property type="term" value="F:ATP binding"/>
    <property type="evidence" value="ECO:0007669"/>
    <property type="project" value="InterPro"/>
</dbReference>
<dbReference type="InterPro" id="IPR027417">
    <property type="entry name" value="P-loop_NTPase"/>
</dbReference>
<dbReference type="SUPFAM" id="SSF52540">
    <property type="entry name" value="P-loop containing nucleoside triphosphate hydrolases"/>
    <property type="match status" value="2"/>
</dbReference>
<dbReference type="InterPro" id="IPR003959">
    <property type="entry name" value="ATPase_AAA_core"/>
</dbReference>
<dbReference type="InterPro" id="IPR003593">
    <property type="entry name" value="AAA+_ATPase"/>
</dbReference>
<sequence length="630" mass="70773">MEDTVSLQRRPTSPFEFAVELLCGIALHWPHCRQPASVLLCGPCGNGKSHVVRSAVRRARRVGSRRVLNITPRLAESLARRKVNGSTMLRKEIRHTIADILLEQTESGVKDKTELNTESVVIVILDHMELFLTATTDTSSFLREEGTSSGYSGSGTPHHPALLADLYDIIRGRDLFQQEELQQMRLSCVLFVTLFSGVYEEVDLFARDKLFDAYVSLKTPTESERLTFMQNQSVISPLLCRAIAARSGGVTYRGLTEILRHVEEIIHEKSSDKDYLEFLSPIDNFNTLNKLYYKKFEDFAASLALQTIRLFSASGSTAAQEYRESAGYIDVQETHWSDIAGLEKVKKTLQRLILRPLKHYTTYRRFGVRPSTGVLLSGPPGTGKTMLARAMATELNASFIYMDLPQLIQSEVGESERKLREFFDVARERSPSVMFIDELQAAFGNRYDAEGRSSSTHDARLVSQLLHLLDKAHEDEDHFTLFVGATNVKHMLDEALLRAGRLDTIVEVPLPDEAARHSLVQRVVYGEWNAWFPNSSTSVDTDAVRQALIKAFVEGTTDLTGAEMRHTINVFALHFLRLIHIKKEALCEPQKLVDSVHSLQELLIDAKSHCMSGEAQMALTRALSKPMSST</sequence>
<dbReference type="PANTHER" id="PTHR23077:SF159">
    <property type="entry name" value="PUTATIVE-RELATED"/>
    <property type="match status" value="1"/>
</dbReference>
<dbReference type="EMBL" id="NBCO01000011">
    <property type="protein sequence ID" value="ORC89813.1"/>
    <property type="molecule type" value="Genomic_DNA"/>
</dbReference>
<accession>A0A1X0NZ99</accession>
<dbReference type="Proteomes" id="UP000192257">
    <property type="component" value="Unassembled WGS sequence"/>
</dbReference>
<dbReference type="PANTHER" id="PTHR23077">
    <property type="entry name" value="AAA-FAMILY ATPASE"/>
    <property type="match status" value="1"/>
</dbReference>
<name>A0A1X0NZ99_9TRYP</name>
<dbReference type="AlphaFoldDB" id="A0A1X0NZ99"/>
<dbReference type="RefSeq" id="XP_028883879.1">
    <property type="nucleotide sequence ID" value="XM_029025056.1"/>
</dbReference>
<dbReference type="Gene3D" id="3.40.50.300">
    <property type="entry name" value="P-loop containing nucleotide triphosphate hydrolases"/>
    <property type="match status" value="1"/>
</dbReference>
<dbReference type="Gene3D" id="1.10.8.60">
    <property type="match status" value="1"/>
</dbReference>
<dbReference type="STRING" id="67003.A0A1X0NZ99"/>
<organism evidence="2 3">
    <name type="scientific">Trypanosoma theileri</name>
    <dbReference type="NCBI Taxonomy" id="67003"/>
    <lineage>
        <taxon>Eukaryota</taxon>
        <taxon>Discoba</taxon>
        <taxon>Euglenozoa</taxon>
        <taxon>Kinetoplastea</taxon>
        <taxon>Metakinetoplastina</taxon>
        <taxon>Trypanosomatida</taxon>
        <taxon>Trypanosomatidae</taxon>
        <taxon>Trypanosoma</taxon>
    </lineage>
</organism>
<keyword evidence="3" id="KW-1185">Reference proteome</keyword>
<evidence type="ECO:0000313" key="2">
    <source>
        <dbReference type="EMBL" id="ORC89813.1"/>
    </source>
</evidence>
<dbReference type="VEuPathDB" id="TriTrypDB:TM35_000113470"/>
<proteinExistence type="predicted"/>
<protein>
    <submittedName>
        <fullName evidence="2">Putative ATPase</fullName>
    </submittedName>
</protein>
<dbReference type="GO" id="GO:0016887">
    <property type="term" value="F:ATP hydrolysis activity"/>
    <property type="evidence" value="ECO:0007669"/>
    <property type="project" value="InterPro"/>
</dbReference>
<dbReference type="OrthoDB" id="10254455at2759"/>
<dbReference type="InterPro" id="IPR050168">
    <property type="entry name" value="AAA_ATPase_domain"/>
</dbReference>
<feature type="domain" description="AAA+ ATPase" evidence="1">
    <location>
        <begin position="370"/>
        <end position="512"/>
    </location>
</feature>
<dbReference type="FunFam" id="3.40.50.300:FF:002738">
    <property type="entry name" value="Putative ATPase"/>
    <property type="match status" value="1"/>
</dbReference>
<evidence type="ECO:0000259" key="1">
    <source>
        <dbReference type="SMART" id="SM00382"/>
    </source>
</evidence>